<dbReference type="SUPFAM" id="SSF57667">
    <property type="entry name" value="beta-beta-alpha zinc fingers"/>
    <property type="match status" value="1"/>
</dbReference>
<evidence type="ECO:0000256" key="10">
    <source>
        <dbReference type="SAM" id="MobiDB-lite"/>
    </source>
</evidence>
<keyword evidence="6" id="KW-0238">DNA-binding</keyword>
<dbReference type="EMBL" id="VSWD01000002">
    <property type="protein sequence ID" value="KAK3107201.1"/>
    <property type="molecule type" value="Genomic_DNA"/>
</dbReference>
<keyword evidence="2" id="KW-0479">Metal-binding</keyword>
<evidence type="ECO:0000256" key="4">
    <source>
        <dbReference type="ARBA" id="ARBA00022833"/>
    </source>
</evidence>
<dbReference type="SUPFAM" id="SSF53098">
    <property type="entry name" value="Ribonuclease H-like"/>
    <property type="match status" value="1"/>
</dbReference>
<dbReference type="Proteomes" id="UP001186944">
    <property type="component" value="Unassembled WGS sequence"/>
</dbReference>
<keyword evidence="5" id="KW-0805">Transcription regulation</keyword>
<dbReference type="InterPro" id="IPR052035">
    <property type="entry name" value="ZnF_BED_domain_contain"/>
</dbReference>
<evidence type="ECO:0000256" key="3">
    <source>
        <dbReference type="ARBA" id="ARBA00022771"/>
    </source>
</evidence>
<dbReference type="GO" id="GO:0005634">
    <property type="term" value="C:nucleus"/>
    <property type="evidence" value="ECO:0007669"/>
    <property type="project" value="UniProtKB-SubCell"/>
</dbReference>
<evidence type="ECO:0000256" key="2">
    <source>
        <dbReference type="ARBA" id="ARBA00022723"/>
    </source>
</evidence>
<dbReference type="Pfam" id="PF02892">
    <property type="entry name" value="zf-BED"/>
    <property type="match status" value="1"/>
</dbReference>
<keyword evidence="13" id="KW-1185">Reference proteome</keyword>
<evidence type="ECO:0000256" key="7">
    <source>
        <dbReference type="ARBA" id="ARBA00023163"/>
    </source>
</evidence>
<keyword evidence="4" id="KW-0862">Zinc</keyword>
<dbReference type="SMART" id="SM00614">
    <property type="entry name" value="ZnF_BED"/>
    <property type="match status" value="1"/>
</dbReference>
<dbReference type="AlphaFoldDB" id="A0AA88YLB8"/>
<reference evidence="12" key="1">
    <citation type="submission" date="2019-08" db="EMBL/GenBank/DDBJ databases">
        <title>The improved chromosome-level genome for the pearl oyster Pinctada fucata martensii using PacBio sequencing and Hi-C.</title>
        <authorList>
            <person name="Zheng Z."/>
        </authorList>
    </citation>
    <scope>NUCLEOTIDE SEQUENCE</scope>
    <source>
        <strain evidence="12">ZZ-2019</strain>
        <tissue evidence="12">Adductor muscle</tissue>
    </source>
</reference>
<keyword evidence="3 9" id="KW-0863">Zinc-finger</keyword>
<evidence type="ECO:0000256" key="5">
    <source>
        <dbReference type="ARBA" id="ARBA00023015"/>
    </source>
</evidence>
<evidence type="ECO:0000256" key="9">
    <source>
        <dbReference type="PROSITE-ProRule" id="PRU00027"/>
    </source>
</evidence>
<dbReference type="InterPro" id="IPR012337">
    <property type="entry name" value="RNaseH-like_sf"/>
</dbReference>
<dbReference type="GO" id="GO:0003677">
    <property type="term" value="F:DNA binding"/>
    <property type="evidence" value="ECO:0007669"/>
    <property type="project" value="UniProtKB-KW"/>
</dbReference>
<protein>
    <recommendedName>
        <fullName evidence="11">BED-type domain-containing protein</fullName>
    </recommendedName>
</protein>
<dbReference type="GO" id="GO:0008270">
    <property type="term" value="F:zinc ion binding"/>
    <property type="evidence" value="ECO:0007669"/>
    <property type="project" value="UniProtKB-KW"/>
</dbReference>
<dbReference type="PROSITE" id="PS50808">
    <property type="entry name" value="ZF_BED"/>
    <property type="match status" value="1"/>
</dbReference>
<sequence>MADKAVSVEGGEENNNDIKIREPPASFRSGVWKHFGFRFNVHNGKEVVEKEKTVCKLCHNDVSYKSGNTSNMSTHLKRKHGIGFSSTVSPSASSNSKSDTSVSTVTKANTVTGQLRLQETFACQSKFSNNSPRARAITMAIAGFIAKDMRPYSVIENIGFQHLLKTLEPRYSIPSRAHFSTKIMPTLGDLVRGRVKENLKSAEYLGLTTDGWTSRSTQSFITVTAHFVDQDYKFANFILQTRQLKESHTAANLAKVLEESVNEWGLKRDLPTPVTTDNASNIVAGISLAEDIQPHIRCFAHTLNLATQRGINVNQVDRVLGRVRRVVSFFHKSTTATSVLKSKQELLELPQHKLIMDVPTRWNSSYDMAERYVEQQPAIFATLMSKDVKKNVKDLVTLTDDDNGILEDMIRILKPIKTVTTLMCDTKHPTLSLIHPLKELLTLQLKEQEQDNSVIKAMKAAILKDLRPRYTDPDIYNFLLQSSALDPRFKTLPYISEEQRREVFHSLTLRADQFDNQKVVVKEEPIETDVDAPPLPTLHGECQELPVTDAMAPPTLTIEEPPDKRKCRPTEMTPCTALDDLFGDVFVTRVEAPKSATEQLELEIINYKSEASIAMSSDPLAWWNSKKSVYPKLSKMAKYYLSIPATSVPSERVFSTAGDIVTAQRAALSPEHVDLLIFLKSNLIIPDDLLHGTA</sequence>
<accession>A0AA88YLB8</accession>
<evidence type="ECO:0000313" key="13">
    <source>
        <dbReference type="Proteomes" id="UP001186944"/>
    </source>
</evidence>
<evidence type="ECO:0000256" key="8">
    <source>
        <dbReference type="ARBA" id="ARBA00023242"/>
    </source>
</evidence>
<feature type="region of interest" description="Disordered" evidence="10">
    <location>
        <begin position="1"/>
        <end position="22"/>
    </location>
</feature>
<dbReference type="InterPro" id="IPR008906">
    <property type="entry name" value="HATC_C_dom"/>
</dbReference>
<evidence type="ECO:0000313" key="12">
    <source>
        <dbReference type="EMBL" id="KAK3107201.1"/>
    </source>
</evidence>
<dbReference type="InterPro" id="IPR036236">
    <property type="entry name" value="Znf_C2H2_sf"/>
</dbReference>
<proteinExistence type="predicted"/>
<dbReference type="PANTHER" id="PTHR46481:SF4">
    <property type="entry name" value="ZINC FINGER BED DOMAIN-CONTAINING PROTEIN 4"/>
    <property type="match status" value="1"/>
</dbReference>
<comment type="caution">
    <text evidence="12">The sequence shown here is derived from an EMBL/GenBank/DDBJ whole genome shotgun (WGS) entry which is preliminary data.</text>
</comment>
<dbReference type="Pfam" id="PF05699">
    <property type="entry name" value="Dimer_Tnp_hAT"/>
    <property type="match status" value="1"/>
</dbReference>
<feature type="region of interest" description="Disordered" evidence="10">
    <location>
        <begin position="84"/>
        <end position="103"/>
    </location>
</feature>
<dbReference type="GO" id="GO:0046983">
    <property type="term" value="F:protein dimerization activity"/>
    <property type="evidence" value="ECO:0007669"/>
    <property type="project" value="InterPro"/>
</dbReference>
<name>A0AA88YLB8_PINIB</name>
<evidence type="ECO:0000256" key="6">
    <source>
        <dbReference type="ARBA" id="ARBA00023125"/>
    </source>
</evidence>
<organism evidence="12 13">
    <name type="scientific">Pinctada imbricata</name>
    <name type="common">Atlantic pearl-oyster</name>
    <name type="synonym">Pinctada martensii</name>
    <dbReference type="NCBI Taxonomy" id="66713"/>
    <lineage>
        <taxon>Eukaryota</taxon>
        <taxon>Metazoa</taxon>
        <taxon>Spiralia</taxon>
        <taxon>Lophotrochozoa</taxon>
        <taxon>Mollusca</taxon>
        <taxon>Bivalvia</taxon>
        <taxon>Autobranchia</taxon>
        <taxon>Pteriomorphia</taxon>
        <taxon>Pterioida</taxon>
        <taxon>Pterioidea</taxon>
        <taxon>Pteriidae</taxon>
        <taxon>Pinctada</taxon>
    </lineage>
</organism>
<keyword evidence="7" id="KW-0804">Transcription</keyword>
<evidence type="ECO:0000259" key="11">
    <source>
        <dbReference type="PROSITE" id="PS50808"/>
    </source>
</evidence>
<dbReference type="InterPro" id="IPR003656">
    <property type="entry name" value="Znf_BED"/>
</dbReference>
<dbReference type="SUPFAM" id="SSF140996">
    <property type="entry name" value="Hermes dimerisation domain"/>
    <property type="match status" value="1"/>
</dbReference>
<feature type="compositionally biased region" description="Low complexity" evidence="10">
    <location>
        <begin position="85"/>
        <end position="103"/>
    </location>
</feature>
<dbReference type="PANTHER" id="PTHR46481">
    <property type="entry name" value="ZINC FINGER BED DOMAIN-CONTAINING PROTEIN 4"/>
    <property type="match status" value="1"/>
</dbReference>
<comment type="subcellular location">
    <subcellularLocation>
        <location evidence="1">Nucleus</location>
    </subcellularLocation>
</comment>
<evidence type="ECO:0000256" key="1">
    <source>
        <dbReference type="ARBA" id="ARBA00004123"/>
    </source>
</evidence>
<feature type="domain" description="BED-type" evidence="11">
    <location>
        <begin position="26"/>
        <end position="87"/>
    </location>
</feature>
<gene>
    <name evidence="12" type="ORF">FSP39_009205</name>
</gene>
<keyword evidence="8" id="KW-0539">Nucleus</keyword>